<evidence type="ECO:0000313" key="3">
    <source>
        <dbReference type="Proteomes" id="UP001057375"/>
    </source>
</evidence>
<gene>
    <name evidence="2" type="ORF">ADUPG1_000500</name>
</gene>
<evidence type="ECO:0000256" key="1">
    <source>
        <dbReference type="SAM" id="Coils"/>
    </source>
</evidence>
<feature type="coiled-coil region" evidence="1">
    <location>
        <begin position="88"/>
        <end position="115"/>
    </location>
</feature>
<protein>
    <submittedName>
        <fullName evidence="2">Uncharacterized protein</fullName>
    </submittedName>
</protein>
<organism evidence="2 3">
    <name type="scientific">Aduncisulcus paluster</name>
    <dbReference type="NCBI Taxonomy" id="2918883"/>
    <lineage>
        <taxon>Eukaryota</taxon>
        <taxon>Metamonada</taxon>
        <taxon>Carpediemonas-like organisms</taxon>
        <taxon>Aduncisulcus</taxon>
    </lineage>
</organism>
<dbReference type="Proteomes" id="UP001057375">
    <property type="component" value="Unassembled WGS sequence"/>
</dbReference>
<dbReference type="EMBL" id="BQXS01000183">
    <property type="protein sequence ID" value="GKT28202.1"/>
    <property type="molecule type" value="Genomic_DNA"/>
</dbReference>
<accession>A0ABQ5K6L6</accession>
<sequence>MDFKLLKDAQDSYIEGNTEKSFAIYQKLIDFEDVDVIKNYVAAGTAAGHAKEILLDEKIVSHVVTADYELAMNLSIAAAIEGDLKLSEHYLKIAQEKEQEEIDEAEEETPEDEHDPYLALHSAALDIASGKRPPLSQLCEWVSEKDDMHLKAIAHMNSKVLLASQKKLKHDTEIQEYLDEIDRDIQEEEISALPKYQIGTYSYCKRMISTKDPVSTSYSFVHIHRARNAIIEKGITVLKALPLVLRLLDCHYLPDALLGACDLCDAAIEAFPKNYHKLGKYGVVKGCDVLQKIRSIGKKIESLKTSYPEHHSFS</sequence>
<keyword evidence="3" id="KW-1185">Reference proteome</keyword>
<evidence type="ECO:0000313" key="2">
    <source>
        <dbReference type="EMBL" id="GKT28202.1"/>
    </source>
</evidence>
<feature type="non-terminal residue" evidence="2">
    <location>
        <position position="314"/>
    </location>
</feature>
<keyword evidence="1" id="KW-0175">Coiled coil</keyword>
<comment type="caution">
    <text evidence="2">The sequence shown here is derived from an EMBL/GenBank/DDBJ whole genome shotgun (WGS) entry which is preliminary data.</text>
</comment>
<name>A0ABQ5K6L6_9EUKA</name>
<reference evidence="2" key="1">
    <citation type="submission" date="2022-03" db="EMBL/GenBank/DDBJ databases">
        <title>Draft genome sequence of Aduncisulcus paluster, a free-living microaerophilic Fornicata.</title>
        <authorList>
            <person name="Yuyama I."/>
            <person name="Kume K."/>
            <person name="Tamura T."/>
            <person name="Inagaki Y."/>
            <person name="Hashimoto T."/>
        </authorList>
    </citation>
    <scope>NUCLEOTIDE SEQUENCE</scope>
    <source>
        <strain evidence="2">NY0171</strain>
    </source>
</reference>
<proteinExistence type="predicted"/>